<evidence type="ECO:0000313" key="3">
    <source>
        <dbReference type="EMBL" id="PWA12336.1"/>
    </source>
</evidence>
<protein>
    <submittedName>
        <fullName evidence="3">Nitrilase</fullName>
    </submittedName>
</protein>
<keyword evidence="4" id="KW-1185">Reference proteome</keyword>
<dbReference type="InterPro" id="IPR003010">
    <property type="entry name" value="C-N_Hydrolase"/>
</dbReference>
<dbReference type="PANTHER" id="PTHR46044:SF1">
    <property type="entry name" value="CN HYDROLASE DOMAIN-CONTAINING PROTEIN"/>
    <property type="match status" value="1"/>
</dbReference>
<feature type="domain" description="CN hydrolase" evidence="2">
    <location>
        <begin position="8"/>
        <end position="280"/>
    </location>
</feature>
<sequence length="318" mass="35639">MLKQKNQFKVAVVQAGSEVMDKEKGIKKTVRLIEEASQEGAKIIVFPEAFIPAYPRGMSFGTIVGSRSDEGRKDFFQYWENSITVPGPETEEIGKAAKLAKAYVVIGVIEKNNDSSQGTLYCTALFFGPDGELLGKHRKLKPTGSERLIWGEGDGSTLPVFDTPYGRIGSLICWENYMPLARAAMYDKGVQIYIAPTADGRDTWFSTMRHVAVEGRCFVLSCNQYSTKDMYPEDISSRKEFEDLPHELTLGGSCIVDPLGEFIVEPVMGEEKIIYANINLDKIAEAQFDFDVVGHYSRPDVFQLTVNEQEQKNTIWKK</sequence>
<dbReference type="AlphaFoldDB" id="A0A2U1K4B3"/>
<dbReference type="Proteomes" id="UP000245998">
    <property type="component" value="Unassembled WGS sequence"/>
</dbReference>
<comment type="caution">
    <text evidence="3">The sequence shown here is derived from an EMBL/GenBank/DDBJ whole genome shotgun (WGS) entry which is preliminary data.</text>
</comment>
<dbReference type="Pfam" id="PF00795">
    <property type="entry name" value="CN_hydrolase"/>
    <property type="match status" value="1"/>
</dbReference>
<dbReference type="EMBL" id="QCZG01000010">
    <property type="protein sequence ID" value="PWA12336.1"/>
    <property type="molecule type" value="Genomic_DNA"/>
</dbReference>
<name>A0A2U1K4B3_9BACI</name>
<dbReference type="PANTHER" id="PTHR46044">
    <property type="entry name" value="NITRILASE"/>
    <property type="match status" value="1"/>
</dbReference>
<evidence type="ECO:0000256" key="1">
    <source>
        <dbReference type="ARBA" id="ARBA00008129"/>
    </source>
</evidence>
<organism evidence="3 4">
    <name type="scientific">Pueribacillus theae</name>
    <dbReference type="NCBI Taxonomy" id="2171751"/>
    <lineage>
        <taxon>Bacteria</taxon>
        <taxon>Bacillati</taxon>
        <taxon>Bacillota</taxon>
        <taxon>Bacilli</taxon>
        <taxon>Bacillales</taxon>
        <taxon>Bacillaceae</taxon>
        <taxon>Pueribacillus</taxon>
    </lineage>
</organism>
<dbReference type="GO" id="GO:0003824">
    <property type="term" value="F:catalytic activity"/>
    <property type="evidence" value="ECO:0007669"/>
    <property type="project" value="InterPro"/>
</dbReference>
<reference evidence="3 4" key="1">
    <citation type="submission" date="2018-04" db="EMBL/GenBank/DDBJ databases">
        <title>Camelliibacillus theae gen. nov., sp. nov., isolated from Pu'er tea.</title>
        <authorList>
            <person name="Niu L."/>
        </authorList>
    </citation>
    <scope>NUCLEOTIDE SEQUENCE [LARGE SCALE GENOMIC DNA]</scope>
    <source>
        <strain evidence="3 4">T8</strain>
    </source>
</reference>
<dbReference type="OrthoDB" id="9811121at2"/>
<dbReference type="PROSITE" id="PS50263">
    <property type="entry name" value="CN_HYDROLASE"/>
    <property type="match status" value="1"/>
</dbReference>
<dbReference type="InterPro" id="IPR044149">
    <property type="entry name" value="Nitrilases_CHs"/>
</dbReference>
<evidence type="ECO:0000313" key="4">
    <source>
        <dbReference type="Proteomes" id="UP000245998"/>
    </source>
</evidence>
<evidence type="ECO:0000259" key="2">
    <source>
        <dbReference type="PROSITE" id="PS50263"/>
    </source>
</evidence>
<dbReference type="Gene3D" id="3.60.110.10">
    <property type="entry name" value="Carbon-nitrogen hydrolase"/>
    <property type="match status" value="1"/>
</dbReference>
<dbReference type="RefSeq" id="WP_116554159.1">
    <property type="nucleotide sequence ID" value="NZ_QCZG01000010.1"/>
</dbReference>
<accession>A0A2U1K4B3</accession>
<comment type="similarity">
    <text evidence="1">Belongs to the carbon-nitrogen hydrolase superfamily. Nitrilase family.</text>
</comment>
<dbReference type="CDD" id="cd07564">
    <property type="entry name" value="nitrilases_CHs"/>
    <property type="match status" value="1"/>
</dbReference>
<gene>
    <name evidence="3" type="ORF">DCC39_06870</name>
</gene>
<proteinExistence type="inferred from homology"/>
<dbReference type="InterPro" id="IPR036526">
    <property type="entry name" value="C-N_Hydrolase_sf"/>
</dbReference>
<dbReference type="SUPFAM" id="SSF56317">
    <property type="entry name" value="Carbon-nitrogen hydrolase"/>
    <property type="match status" value="1"/>
</dbReference>